<keyword evidence="2" id="KW-1185">Reference proteome</keyword>
<dbReference type="Proteomes" id="UP000180254">
    <property type="component" value="Unassembled WGS sequence"/>
</dbReference>
<organism evidence="1 2">
    <name type="scientific">Andreesenia angusta</name>
    <dbReference type="NCBI Taxonomy" id="39480"/>
    <lineage>
        <taxon>Bacteria</taxon>
        <taxon>Bacillati</taxon>
        <taxon>Bacillota</taxon>
        <taxon>Tissierellia</taxon>
        <taxon>Tissierellales</taxon>
        <taxon>Gottschalkiaceae</taxon>
        <taxon>Andreesenia</taxon>
    </lineage>
</organism>
<dbReference type="Pfam" id="PF09693">
    <property type="entry name" value="Phage_XkdX"/>
    <property type="match status" value="1"/>
</dbReference>
<dbReference type="NCBIfam" id="TIGR01669">
    <property type="entry name" value="phage_XkdX"/>
    <property type="match status" value="1"/>
</dbReference>
<reference evidence="1 2" key="1">
    <citation type="submission" date="2016-09" db="EMBL/GenBank/DDBJ databases">
        <title>Genome sequence of Eubacterium angustum.</title>
        <authorList>
            <person name="Poehlein A."/>
            <person name="Daniel R."/>
        </authorList>
    </citation>
    <scope>NUCLEOTIDE SEQUENCE [LARGE SCALE GENOMIC DNA]</scope>
    <source>
        <strain evidence="1 2">DSM 1989</strain>
    </source>
</reference>
<comment type="caution">
    <text evidence="1">The sequence shown here is derived from an EMBL/GenBank/DDBJ whole genome shotgun (WGS) entry which is preliminary data.</text>
</comment>
<sequence>MNVWFGIAKRYYDMGLYTVENVKMFVKAGYISIEEFEQITGEKYVA</sequence>
<protein>
    <recommendedName>
        <fullName evidence="3">XkdX family protein</fullName>
    </recommendedName>
</protein>
<proteinExistence type="predicted"/>
<evidence type="ECO:0008006" key="3">
    <source>
        <dbReference type="Google" id="ProtNLM"/>
    </source>
</evidence>
<evidence type="ECO:0000313" key="1">
    <source>
        <dbReference type="EMBL" id="OHW62892.1"/>
    </source>
</evidence>
<dbReference type="STRING" id="39480.EUAN_06760"/>
<dbReference type="InterPro" id="IPR010022">
    <property type="entry name" value="XkdX"/>
</dbReference>
<dbReference type="AlphaFoldDB" id="A0A1S1V8H4"/>
<accession>A0A1S1V8H4</accession>
<dbReference type="RefSeq" id="WP_084655689.1">
    <property type="nucleotide sequence ID" value="NZ_MKIE01000002.1"/>
</dbReference>
<gene>
    <name evidence="1" type="ORF">EUAN_06760</name>
</gene>
<dbReference type="OrthoDB" id="1779343at2"/>
<name>A0A1S1V8H4_9FIRM</name>
<evidence type="ECO:0000313" key="2">
    <source>
        <dbReference type="Proteomes" id="UP000180254"/>
    </source>
</evidence>
<dbReference type="EMBL" id="MKIE01000002">
    <property type="protein sequence ID" value="OHW62892.1"/>
    <property type="molecule type" value="Genomic_DNA"/>
</dbReference>